<dbReference type="SUPFAM" id="SSF53901">
    <property type="entry name" value="Thiolase-like"/>
    <property type="match status" value="2"/>
</dbReference>
<reference evidence="2" key="1">
    <citation type="submission" date="2022-08" db="EMBL/GenBank/DDBJ databases">
        <authorList>
            <person name="Deng Y."/>
            <person name="Han X.-F."/>
            <person name="Zhang Y.-Q."/>
        </authorList>
    </citation>
    <scope>NUCLEOTIDE SEQUENCE</scope>
    <source>
        <strain evidence="2">CPCC 203407</strain>
    </source>
</reference>
<sequence length="387" mass="40326">MLDSAYIVGAAETPYTRHPEPGVSTSGLLVQAAREAVATAGLRWSDVDGLGVSSFTLGPDHAVDLAWRAGLGPLSWLMEDTNGGASALNMLQHAELAIRSGQASTIVLVSGDRMDAAAFRMLVEHYNRATEEHLAPLPITGPNALFALLTQRQMTALGLSRRDYGHIITAQREWAGLNPGAVYRAPLSLEEYLDAPLVAPPLGRYDCVPPVSGADAIVLTAGPATAGIGGSGRAVRVLAVETTIGIDDQDADGLTTGLVQAAPRAWERSGLGASDMDVLSVYDDYPAMALAQLIDLGAIAAEDAQRDLAERIGTRRLPVNTAGGQLSAGQAGAAAGMHGVVETYRQLAGIAGERQVADARFGVVTGYGMVLYRYGACANVAVLEGVR</sequence>
<protein>
    <submittedName>
        <fullName evidence="2">Thiolase family protein</fullName>
    </submittedName>
</protein>
<proteinExistence type="predicted"/>
<evidence type="ECO:0000313" key="2">
    <source>
        <dbReference type="EMBL" id="MCS5726708.1"/>
    </source>
</evidence>
<dbReference type="PIRSF" id="PIRSF000429">
    <property type="entry name" value="Ac-CoA_Ac_transf"/>
    <property type="match status" value="1"/>
</dbReference>
<dbReference type="Proteomes" id="UP001165587">
    <property type="component" value="Unassembled WGS sequence"/>
</dbReference>
<gene>
    <name evidence="2" type="ORF">N1028_12470</name>
</gene>
<dbReference type="GO" id="GO:0016747">
    <property type="term" value="F:acyltransferase activity, transferring groups other than amino-acyl groups"/>
    <property type="evidence" value="ECO:0007669"/>
    <property type="project" value="InterPro"/>
</dbReference>
<dbReference type="Gene3D" id="3.40.47.10">
    <property type="match status" value="1"/>
</dbReference>
<dbReference type="RefSeq" id="WP_259529406.1">
    <property type="nucleotide sequence ID" value="NZ_JANLCK010000006.1"/>
</dbReference>
<evidence type="ECO:0000259" key="1">
    <source>
        <dbReference type="Pfam" id="PF22691"/>
    </source>
</evidence>
<dbReference type="InterPro" id="IPR002155">
    <property type="entry name" value="Thiolase"/>
</dbReference>
<dbReference type="PANTHER" id="PTHR42870">
    <property type="entry name" value="ACETYL-COA C-ACETYLTRANSFERASE"/>
    <property type="match status" value="1"/>
</dbReference>
<dbReference type="InterPro" id="IPR016039">
    <property type="entry name" value="Thiolase-like"/>
</dbReference>
<dbReference type="Pfam" id="PF22691">
    <property type="entry name" value="Thiolase_C_1"/>
    <property type="match status" value="1"/>
</dbReference>
<dbReference type="CDD" id="cd00829">
    <property type="entry name" value="SCP-x_thiolase"/>
    <property type="match status" value="1"/>
</dbReference>
<feature type="domain" description="Thiolase C-terminal" evidence="1">
    <location>
        <begin position="249"/>
        <end position="371"/>
    </location>
</feature>
<organism evidence="2 3">
    <name type="scientific">Herbiconiux oxytropis</name>
    <dbReference type="NCBI Taxonomy" id="2970915"/>
    <lineage>
        <taxon>Bacteria</taxon>
        <taxon>Bacillati</taxon>
        <taxon>Actinomycetota</taxon>
        <taxon>Actinomycetes</taxon>
        <taxon>Micrococcales</taxon>
        <taxon>Microbacteriaceae</taxon>
        <taxon>Herbiconiux</taxon>
    </lineage>
</organism>
<dbReference type="PANTHER" id="PTHR42870:SF1">
    <property type="entry name" value="NON-SPECIFIC LIPID-TRANSFER PROTEIN-LIKE 2"/>
    <property type="match status" value="1"/>
</dbReference>
<accession>A0AA41XIR6</accession>
<dbReference type="AlphaFoldDB" id="A0AA41XIR6"/>
<keyword evidence="3" id="KW-1185">Reference proteome</keyword>
<evidence type="ECO:0000313" key="3">
    <source>
        <dbReference type="Proteomes" id="UP001165587"/>
    </source>
</evidence>
<dbReference type="EMBL" id="JANLCK010000006">
    <property type="protein sequence ID" value="MCS5726708.1"/>
    <property type="molecule type" value="Genomic_DNA"/>
</dbReference>
<comment type="caution">
    <text evidence="2">The sequence shown here is derived from an EMBL/GenBank/DDBJ whole genome shotgun (WGS) entry which is preliminary data.</text>
</comment>
<dbReference type="InterPro" id="IPR055140">
    <property type="entry name" value="Thiolase_C_2"/>
</dbReference>
<name>A0AA41XIR6_9MICO</name>